<organism evidence="1 2">
    <name type="scientific">Pluteus cervinus</name>
    <dbReference type="NCBI Taxonomy" id="181527"/>
    <lineage>
        <taxon>Eukaryota</taxon>
        <taxon>Fungi</taxon>
        <taxon>Dikarya</taxon>
        <taxon>Basidiomycota</taxon>
        <taxon>Agaricomycotina</taxon>
        <taxon>Agaricomycetes</taxon>
        <taxon>Agaricomycetidae</taxon>
        <taxon>Agaricales</taxon>
        <taxon>Pluteineae</taxon>
        <taxon>Pluteaceae</taxon>
        <taxon>Pluteus</taxon>
    </lineage>
</organism>
<accession>A0ACD3ATQ3</accession>
<keyword evidence="2" id="KW-1185">Reference proteome</keyword>
<name>A0ACD3ATQ3_9AGAR</name>
<reference evidence="1 2" key="1">
    <citation type="journal article" date="2019" name="Nat. Ecol. Evol.">
        <title>Megaphylogeny resolves global patterns of mushroom evolution.</title>
        <authorList>
            <person name="Varga T."/>
            <person name="Krizsan K."/>
            <person name="Foldi C."/>
            <person name="Dima B."/>
            <person name="Sanchez-Garcia M."/>
            <person name="Sanchez-Ramirez S."/>
            <person name="Szollosi G.J."/>
            <person name="Szarkandi J.G."/>
            <person name="Papp V."/>
            <person name="Albert L."/>
            <person name="Andreopoulos W."/>
            <person name="Angelini C."/>
            <person name="Antonin V."/>
            <person name="Barry K.W."/>
            <person name="Bougher N.L."/>
            <person name="Buchanan P."/>
            <person name="Buyck B."/>
            <person name="Bense V."/>
            <person name="Catcheside P."/>
            <person name="Chovatia M."/>
            <person name="Cooper J."/>
            <person name="Damon W."/>
            <person name="Desjardin D."/>
            <person name="Finy P."/>
            <person name="Geml J."/>
            <person name="Haridas S."/>
            <person name="Hughes K."/>
            <person name="Justo A."/>
            <person name="Karasinski D."/>
            <person name="Kautmanova I."/>
            <person name="Kiss B."/>
            <person name="Kocsube S."/>
            <person name="Kotiranta H."/>
            <person name="LaButti K.M."/>
            <person name="Lechner B.E."/>
            <person name="Liimatainen K."/>
            <person name="Lipzen A."/>
            <person name="Lukacs Z."/>
            <person name="Mihaltcheva S."/>
            <person name="Morgado L.N."/>
            <person name="Niskanen T."/>
            <person name="Noordeloos M.E."/>
            <person name="Ohm R.A."/>
            <person name="Ortiz-Santana B."/>
            <person name="Ovrebo C."/>
            <person name="Racz N."/>
            <person name="Riley R."/>
            <person name="Savchenko A."/>
            <person name="Shiryaev A."/>
            <person name="Soop K."/>
            <person name="Spirin V."/>
            <person name="Szebenyi C."/>
            <person name="Tomsovsky M."/>
            <person name="Tulloss R.E."/>
            <person name="Uehling J."/>
            <person name="Grigoriev I.V."/>
            <person name="Vagvolgyi C."/>
            <person name="Papp T."/>
            <person name="Martin F.M."/>
            <person name="Miettinen O."/>
            <person name="Hibbett D.S."/>
            <person name="Nagy L.G."/>
        </authorList>
    </citation>
    <scope>NUCLEOTIDE SEQUENCE [LARGE SCALE GENOMIC DNA]</scope>
    <source>
        <strain evidence="1 2">NL-1719</strain>
    </source>
</reference>
<proteinExistence type="predicted"/>
<dbReference type="Proteomes" id="UP000308600">
    <property type="component" value="Unassembled WGS sequence"/>
</dbReference>
<protein>
    <submittedName>
        <fullName evidence="1">Uncharacterized protein</fullName>
    </submittedName>
</protein>
<gene>
    <name evidence="1" type="ORF">BDN72DRAFT_897678</name>
</gene>
<evidence type="ECO:0000313" key="1">
    <source>
        <dbReference type="EMBL" id="TFK68951.1"/>
    </source>
</evidence>
<dbReference type="EMBL" id="ML208340">
    <property type="protein sequence ID" value="TFK68951.1"/>
    <property type="molecule type" value="Genomic_DNA"/>
</dbReference>
<sequence>MEQLTSEAPPVRGDQITQIISAAQRGSIKELSILAQSWPSIPSLNDTRDRILRIFLHHLYSTVVPTKPKLDVFGIIEDVEEGRAFWSLWGLAMLAGPLCDSSFGRNSCDQAIVEAWPGIFRWSAFFYTSRVQVSSADKGTKTVSDIRSMRGILRDVIAASWSALALIESVRKRMLDTRGVVDIAARLWVFEDALDIARVTRFGEGMPIATMLLDLLSRSGNQDTLKDIISATGGDIGKIAEASLKRLKRTFKSSEFAANPVESLLVFDLMDRLCRSPNREILKTFLDSGIIPVCIKLLLQLAAVVREGSHNPDNKADFVKLMIMSFQFLRYSLITTKGLPWVYQAIKAGLLTAFVECSPIYADLKQEDYTVVSTTFTKVIPRYLAWLCIVKAMDSAFLKLEETERFLSLPRTRAWEAFNALALLTARRFRVIGQLKQMKNAAAVCNNPKCHKVDVRNNFKKCDRCLVVFYCSKECQSMHWKLKELGHKQKCEEPFKSRKDEMSGRNWQYLLGLNLCETRYNLAALKQLATTKHAGVPFDDLTVVINYSITPAEFSVERLSDWMRDRPDLFPKEEDEETRSCTYIIATIPCHGTKSPTHHVTPIFRGFWETATHAMASEDEVKAGAGPTRGPVVNWTDEVEARRRLYCSI</sequence>
<evidence type="ECO:0000313" key="2">
    <source>
        <dbReference type="Proteomes" id="UP000308600"/>
    </source>
</evidence>